<sequence>MASSIKIDRLTGDNYDTWKINMRAILIKDDLWEYVSGALPKPQLSDSKYADWIKMDRKAESDLLLSISPSELAALVGWS</sequence>
<feature type="domain" description="DUF4219" evidence="1">
    <location>
        <begin position="10"/>
        <end position="36"/>
    </location>
</feature>
<comment type="caution">
    <text evidence="2">The sequence shown here is derived from an EMBL/GenBank/DDBJ whole genome shotgun (WGS) entry which is preliminary data.</text>
</comment>
<accession>A0A8S0YUI8</accession>
<dbReference type="EMBL" id="CADEBC010000123">
    <property type="protein sequence ID" value="CAB3223036.1"/>
    <property type="molecule type" value="Genomic_DNA"/>
</dbReference>
<evidence type="ECO:0000313" key="3">
    <source>
        <dbReference type="Proteomes" id="UP000494106"/>
    </source>
</evidence>
<name>A0A8S0YUI8_ARCPL</name>
<dbReference type="OrthoDB" id="413361at2759"/>
<evidence type="ECO:0000259" key="1">
    <source>
        <dbReference type="Pfam" id="PF13961"/>
    </source>
</evidence>
<organism evidence="2 3">
    <name type="scientific">Arctia plantaginis</name>
    <name type="common">Wood tiger moth</name>
    <name type="synonym">Phalaena plantaginis</name>
    <dbReference type="NCBI Taxonomy" id="874455"/>
    <lineage>
        <taxon>Eukaryota</taxon>
        <taxon>Metazoa</taxon>
        <taxon>Ecdysozoa</taxon>
        <taxon>Arthropoda</taxon>
        <taxon>Hexapoda</taxon>
        <taxon>Insecta</taxon>
        <taxon>Pterygota</taxon>
        <taxon>Neoptera</taxon>
        <taxon>Endopterygota</taxon>
        <taxon>Lepidoptera</taxon>
        <taxon>Glossata</taxon>
        <taxon>Ditrysia</taxon>
        <taxon>Noctuoidea</taxon>
        <taxon>Erebidae</taxon>
        <taxon>Arctiinae</taxon>
        <taxon>Arctia</taxon>
    </lineage>
</organism>
<dbReference type="InterPro" id="IPR025314">
    <property type="entry name" value="DUF4219"/>
</dbReference>
<proteinExistence type="predicted"/>
<dbReference type="Pfam" id="PF13961">
    <property type="entry name" value="DUF4219"/>
    <property type="match status" value="1"/>
</dbReference>
<keyword evidence="3" id="KW-1185">Reference proteome</keyword>
<dbReference type="AlphaFoldDB" id="A0A8S0YUI8"/>
<dbReference type="Proteomes" id="UP000494106">
    <property type="component" value="Unassembled WGS sequence"/>
</dbReference>
<protein>
    <recommendedName>
        <fullName evidence="1">DUF4219 domain-containing protein</fullName>
    </recommendedName>
</protein>
<evidence type="ECO:0000313" key="2">
    <source>
        <dbReference type="EMBL" id="CAB3223036.1"/>
    </source>
</evidence>
<reference evidence="2 3" key="1">
    <citation type="submission" date="2020-04" db="EMBL/GenBank/DDBJ databases">
        <authorList>
            <person name="Wallbank WR R."/>
            <person name="Pardo Diaz C."/>
            <person name="Kozak K."/>
            <person name="Martin S."/>
            <person name="Jiggins C."/>
            <person name="Moest M."/>
            <person name="Warren A I."/>
            <person name="Byers J.R.P. K."/>
            <person name="Montejo-Kovacevich G."/>
            <person name="Yen C E."/>
        </authorList>
    </citation>
    <scope>NUCLEOTIDE SEQUENCE [LARGE SCALE GENOMIC DNA]</scope>
</reference>
<gene>
    <name evidence="2" type="ORF">APLA_LOCUS1451</name>
</gene>